<dbReference type="InterPro" id="IPR036217">
    <property type="entry name" value="MethylDNA_cys_MeTrfase_DNAb"/>
</dbReference>
<dbReference type="EC" id="2.1.1.63" evidence="8"/>
<dbReference type="HAMAP" id="MF_00772">
    <property type="entry name" value="OGT"/>
    <property type="match status" value="1"/>
</dbReference>
<gene>
    <name evidence="11" type="ORF">HUN84_01830</name>
</gene>
<dbReference type="EMBL" id="JABVEG010000001">
    <property type="protein sequence ID" value="NUI81501.1"/>
    <property type="molecule type" value="Genomic_DNA"/>
</dbReference>
<dbReference type="InterPro" id="IPR008332">
    <property type="entry name" value="MethylG_MeTrfase_N"/>
</dbReference>
<accession>A0ABX2LIY7</accession>
<dbReference type="CDD" id="cd06445">
    <property type="entry name" value="ATase"/>
    <property type="match status" value="1"/>
</dbReference>
<comment type="subcellular location">
    <subcellularLocation>
        <location evidence="8">Cytoplasm</location>
    </subcellularLocation>
</comment>
<name>A0ABX2LIY7_9STAP</name>
<keyword evidence="6 8" id="KW-0234">DNA repair</keyword>
<proteinExistence type="inferred from homology"/>
<dbReference type="InterPro" id="IPR036388">
    <property type="entry name" value="WH-like_DNA-bd_sf"/>
</dbReference>
<comment type="catalytic activity">
    <reaction evidence="1 8">
        <text>a 4-O-methyl-thymidine in DNA + L-cysteinyl-[protein] = a thymidine in DNA + S-methyl-L-cysteinyl-[protein]</text>
        <dbReference type="Rhea" id="RHEA:53428"/>
        <dbReference type="Rhea" id="RHEA-COMP:10131"/>
        <dbReference type="Rhea" id="RHEA-COMP:10132"/>
        <dbReference type="Rhea" id="RHEA-COMP:13555"/>
        <dbReference type="Rhea" id="RHEA-COMP:13556"/>
        <dbReference type="ChEBI" id="CHEBI:29950"/>
        <dbReference type="ChEBI" id="CHEBI:82612"/>
        <dbReference type="ChEBI" id="CHEBI:137386"/>
        <dbReference type="ChEBI" id="CHEBI:137387"/>
        <dbReference type="EC" id="2.1.1.63"/>
    </reaction>
</comment>
<keyword evidence="3 8" id="KW-0489">Methyltransferase</keyword>
<reference evidence="11 12" key="1">
    <citation type="submission" date="2020-06" db="EMBL/GenBank/DDBJ databases">
        <title>Staphylococcus borealis sp. nov. -A novel member of the Staphylococcaceae family isolated from skin and blood in humans.</title>
        <authorList>
            <person name="Pain M."/>
            <person name="Wolden R."/>
            <person name="Jaen-Luchoro D."/>
            <person name="Salva-Serra F."/>
            <person name="Iglesias B.P."/>
            <person name="Karlsson R."/>
            <person name="Klingenberg C."/>
            <person name="Cavanagh J.P."/>
        </authorList>
    </citation>
    <scope>NUCLEOTIDE SEQUENCE [LARGE SCALE GENOMIC DNA]</scope>
    <source>
        <strain evidence="11 12">58-22</strain>
    </source>
</reference>
<evidence type="ECO:0000256" key="8">
    <source>
        <dbReference type="HAMAP-Rule" id="MF_00772"/>
    </source>
</evidence>
<dbReference type="Gene3D" id="3.30.160.70">
    <property type="entry name" value="Methylated DNA-protein cysteine methyltransferase domain"/>
    <property type="match status" value="1"/>
</dbReference>
<evidence type="ECO:0000256" key="1">
    <source>
        <dbReference type="ARBA" id="ARBA00001286"/>
    </source>
</evidence>
<keyword evidence="5 8" id="KW-0227">DNA damage</keyword>
<evidence type="ECO:0000256" key="5">
    <source>
        <dbReference type="ARBA" id="ARBA00022763"/>
    </source>
</evidence>
<organism evidence="11 12">
    <name type="scientific">Staphylococcus borealis</name>
    <dbReference type="NCBI Taxonomy" id="2742203"/>
    <lineage>
        <taxon>Bacteria</taxon>
        <taxon>Bacillati</taxon>
        <taxon>Bacillota</taxon>
        <taxon>Bacilli</taxon>
        <taxon>Bacillales</taxon>
        <taxon>Staphylococcaceae</taxon>
        <taxon>Staphylococcus</taxon>
    </lineage>
</organism>
<evidence type="ECO:0000259" key="10">
    <source>
        <dbReference type="Pfam" id="PF02870"/>
    </source>
</evidence>
<dbReference type="RefSeq" id="WP_053028846.1">
    <property type="nucleotide sequence ID" value="NZ_CUEE01000001.1"/>
</dbReference>
<dbReference type="Proteomes" id="UP000610527">
    <property type="component" value="Unassembled WGS sequence"/>
</dbReference>
<feature type="active site" description="Nucleophile; methyl group acceptor" evidence="8">
    <location>
        <position position="130"/>
    </location>
</feature>
<dbReference type="SUPFAM" id="SSF46767">
    <property type="entry name" value="Methylated DNA-protein cysteine methyltransferase, C-terminal domain"/>
    <property type="match status" value="1"/>
</dbReference>
<evidence type="ECO:0000313" key="11">
    <source>
        <dbReference type="EMBL" id="NUI81501.1"/>
    </source>
</evidence>
<comment type="catalytic activity">
    <reaction evidence="7 8">
        <text>a 6-O-methyl-2'-deoxyguanosine in DNA + L-cysteinyl-[protein] = S-methyl-L-cysteinyl-[protein] + a 2'-deoxyguanosine in DNA</text>
        <dbReference type="Rhea" id="RHEA:24000"/>
        <dbReference type="Rhea" id="RHEA-COMP:10131"/>
        <dbReference type="Rhea" id="RHEA-COMP:10132"/>
        <dbReference type="Rhea" id="RHEA-COMP:11367"/>
        <dbReference type="Rhea" id="RHEA-COMP:11368"/>
        <dbReference type="ChEBI" id="CHEBI:29950"/>
        <dbReference type="ChEBI" id="CHEBI:82612"/>
        <dbReference type="ChEBI" id="CHEBI:85445"/>
        <dbReference type="ChEBI" id="CHEBI:85448"/>
        <dbReference type="EC" id="2.1.1.63"/>
    </reaction>
</comment>
<keyword evidence="12" id="KW-1185">Reference proteome</keyword>
<keyword evidence="2 8" id="KW-0963">Cytoplasm</keyword>
<dbReference type="InterPro" id="IPR001497">
    <property type="entry name" value="MethylDNA_cys_MeTrfase_AS"/>
</dbReference>
<comment type="function">
    <text evidence="8">Involved in the cellular defense against the biological effects of O6-methylguanine (O6-MeG) and O4-methylthymine (O4-MeT) in DNA. Repairs the methylated nucleobase in DNA by stoichiometrically transferring the methyl group to a cysteine residue in the enzyme. This is a suicide reaction: the enzyme is irreversibly inactivated.</text>
</comment>
<evidence type="ECO:0000313" key="12">
    <source>
        <dbReference type="Proteomes" id="UP000610527"/>
    </source>
</evidence>
<dbReference type="Pfam" id="PF01035">
    <property type="entry name" value="DNA_binding_1"/>
    <property type="match status" value="1"/>
</dbReference>
<dbReference type="PANTHER" id="PTHR10815:SF5">
    <property type="entry name" value="METHYLATED-DNA--PROTEIN-CYSTEINE METHYLTRANSFERASE"/>
    <property type="match status" value="1"/>
</dbReference>
<feature type="domain" description="Methylguanine DNA methyltransferase ribonuclease-like" evidence="10">
    <location>
        <begin position="4"/>
        <end position="69"/>
    </location>
</feature>
<dbReference type="InterPro" id="IPR014048">
    <property type="entry name" value="MethylDNA_cys_MeTrfase_DNA-bd"/>
</dbReference>
<evidence type="ECO:0000259" key="9">
    <source>
        <dbReference type="Pfam" id="PF01035"/>
    </source>
</evidence>
<comment type="similarity">
    <text evidence="8">Belongs to the MGMT family.</text>
</comment>
<sequence>MAYSMLYESPVQNLELISDGKSLTHLLYKYQDTTVTHPTNPELDVFKKAVKWLNQYFDGQRPTIDFSLKPEGTEFQKSVWQKLQHIEYGQLKTYGEIAHLVGEERGKPNMSAQAVGGAVGSNPISIIIPCHRVVGKDGSLTGYGGTINHKIKLLELEQVDMTHLYRPKHSTKP</sequence>
<comment type="caution">
    <text evidence="11">The sequence shown here is derived from an EMBL/GenBank/DDBJ whole genome shotgun (WGS) entry which is preliminary data.</text>
</comment>
<dbReference type="SUPFAM" id="SSF53155">
    <property type="entry name" value="Methylated DNA-protein cysteine methyltransferase domain"/>
    <property type="match status" value="1"/>
</dbReference>
<dbReference type="NCBIfam" id="TIGR00589">
    <property type="entry name" value="ogt"/>
    <property type="match status" value="1"/>
</dbReference>
<dbReference type="PANTHER" id="PTHR10815">
    <property type="entry name" value="METHYLATED-DNA--PROTEIN-CYSTEINE METHYLTRANSFERASE"/>
    <property type="match status" value="1"/>
</dbReference>
<dbReference type="Gene3D" id="1.10.10.10">
    <property type="entry name" value="Winged helix-like DNA-binding domain superfamily/Winged helix DNA-binding domain"/>
    <property type="match status" value="1"/>
</dbReference>
<dbReference type="Pfam" id="PF02870">
    <property type="entry name" value="Methyltransf_1N"/>
    <property type="match status" value="1"/>
</dbReference>
<keyword evidence="4 8" id="KW-0808">Transferase</keyword>
<evidence type="ECO:0000256" key="6">
    <source>
        <dbReference type="ARBA" id="ARBA00023204"/>
    </source>
</evidence>
<evidence type="ECO:0000256" key="7">
    <source>
        <dbReference type="ARBA" id="ARBA00049348"/>
    </source>
</evidence>
<evidence type="ECO:0000256" key="2">
    <source>
        <dbReference type="ARBA" id="ARBA00022490"/>
    </source>
</evidence>
<dbReference type="InterPro" id="IPR023546">
    <property type="entry name" value="MGMT"/>
</dbReference>
<dbReference type="InterPro" id="IPR036631">
    <property type="entry name" value="MGMT_N_sf"/>
</dbReference>
<comment type="miscellaneous">
    <text evidence="8">This enzyme catalyzes only one turnover and therefore is not strictly catalytic. According to one definition, an enzyme is a biocatalyst that acts repeatedly and over many reaction cycles.</text>
</comment>
<protein>
    <recommendedName>
        <fullName evidence="8">Methylated-DNA--protein-cysteine methyltransferase</fullName>
        <ecNumber evidence="8">2.1.1.63</ecNumber>
    </recommendedName>
    <alternativeName>
        <fullName evidence="8">6-O-methylguanine-DNA methyltransferase</fullName>
        <shortName evidence="8">MGMT</shortName>
    </alternativeName>
    <alternativeName>
        <fullName evidence="8">O-6-methylguanine-DNA-alkyltransferase</fullName>
    </alternativeName>
</protein>
<evidence type="ECO:0000256" key="3">
    <source>
        <dbReference type="ARBA" id="ARBA00022603"/>
    </source>
</evidence>
<dbReference type="GeneID" id="74185334"/>
<dbReference type="GO" id="GO:0032259">
    <property type="term" value="P:methylation"/>
    <property type="evidence" value="ECO:0007669"/>
    <property type="project" value="UniProtKB-KW"/>
</dbReference>
<dbReference type="GO" id="GO:0003908">
    <property type="term" value="F:methylated-DNA-[protein]-cysteine S-methyltransferase activity"/>
    <property type="evidence" value="ECO:0007669"/>
    <property type="project" value="UniProtKB-EC"/>
</dbReference>
<evidence type="ECO:0000256" key="4">
    <source>
        <dbReference type="ARBA" id="ARBA00022679"/>
    </source>
</evidence>
<dbReference type="PROSITE" id="PS00374">
    <property type="entry name" value="MGMT"/>
    <property type="match status" value="1"/>
</dbReference>
<feature type="domain" description="Methylated-DNA-[protein]-cysteine S-methyltransferase DNA binding" evidence="9">
    <location>
        <begin position="74"/>
        <end position="159"/>
    </location>
</feature>